<proteinExistence type="predicted"/>
<evidence type="ECO:0000259" key="1">
    <source>
        <dbReference type="Pfam" id="PF13843"/>
    </source>
</evidence>
<evidence type="ECO:0000313" key="2">
    <source>
        <dbReference type="EMBL" id="KAF0311138.1"/>
    </source>
</evidence>
<dbReference type="PANTHER" id="PTHR46599">
    <property type="entry name" value="PIGGYBAC TRANSPOSABLE ELEMENT-DERIVED PROTEIN 4"/>
    <property type="match status" value="1"/>
</dbReference>
<dbReference type="AlphaFoldDB" id="A0A6A4X801"/>
<dbReference type="Pfam" id="PF13843">
    <property type="entry name" value="DDE_Tnp_1_7"/>
    <property type="match status" value="1"/>
</dbReference>
<accession>A0A6A4X801</accession>
<dbReference type="EMBL" id="VIIS01000259">
    <property type="protein sequence ID" value="KAF0311138.1"/>
    <property type="molecule type" value="Genomic_DNA"/>
</dbReference>
<evidence type="ECO:0000313" key="3">
    <source>
        <dbReference type="Proteomes" id="UP000440578"/>
    </source>
</evidence>
<gene>
    <name evidence="2" type="primary">PGBD2_5</name>
    <name evidence="2" type="ORF">FJT64_001850</name>
</gene>
<comment type="caution">
    <text evidence="2">The sequence shown here is derived from an EMBL/GenBank/DDBJ whole genome shotgun (WGS) entry which is preliminary data.</text>
</comment>
<name>A0A6A4X801_AMPAM</name>
<reference evidence="2 3" key="1">
    <citation type="submission" date="2019-07" db="EMBL/GenBank/DDBJ databases">
        <title>Draft genome assembly of a fouling barnacle, Amphibalanus amphitrite (Darwin, 1854): The first reference genome for Thecostraca.</title>
        <authorList>
            <person name="Kim W."/>
        </authorList>
    </citation>
    <scope>NUCLEOTIDE SEQUENCE [LARGE SCALE GENOMIC DNA]</scope>
    <source>
        <strain evidence="2">SNU_AA5</strain>
        <tissue evidence="2">Soma without cirri and trophi</tissue>
    </source>
</reference>
<keyword evidence="3" id="KW-1185">Reference proteome</keyword>
<protein>
    <submittedName>
        <fullName evidence="2">PiggyBac transposable element-derived protein 2</fullName>
    </submittedName>
</protein>
<organism evidence="2 3">
    <name type="scientific">Amphibalanus amphitrite</name>
    <name type="common">Striped barnacle</name>
    <name type="synonym">Balanus amphitrite</name>
    <dbReference type="NCBI Taxonomy" id="1232801"/>
    <lineage>
        <taxon>Eukaryota</taxon>
        <taxon>Metazoa</taxon>
        <taxon>Ecdysozoa</taxon>
        <taxon>Arthropoda</taxon>
        <taxon>Crustacea</taxon>
        <taxon>Multicrustacea</taxon>
        <taxon>Cirripedia</taxon>
        <taxon>Thoracica</taxon>
        <taxon>Thoracicalcarea</taxon>
        <taxon>Balanomorpha</taxon>
        <taxon>Balanoidea</taxon>
        <taxon>Balanidae</taxon>
        <taxon>Amphibalaninae</taxon>
        <taxon>Amphibalanus</taxon>
    </lineage>
</organism>
<dbReference type="PANTHER" id="PTHR46599:SF3">
    <property type="entry name" value="PIGGYBAC TRANSPOSABLE ELEMENT-DERIVED PROTEIN 4"/>
    <property type="match status" value="1"/>
</dbReference>
<feature type="domain" description="PiggyBac transposable element-derived protein" evidence="1">
    <location>
        <begin position="2"/>
        <end position="281"/>
    </location>
</feature>
<dbReference type="InterPro" id="IPR029526">
    <property type="entry name" value="PGBD"/>
</dbReference>
<sequence length="405" mass="46294">MRRFKKLHANLSFDDPDDRQSRWQSDRFAACRELFECFKRNCLRRVIAEEMTSLDETLYPTRSSVKFRQYNPRKPAKYGLLFRSVNAVTYPYTYVTEIYAGRPVGEPGPYYTASAADCVKYLLDLMIQENSMSGRNLTMDRLYTSIPLTEWMLERDITVVGTMNITRRGIPPEIKSLDGREDKSYVMMWEAQDKRLSLHSYAVTTKSSGRRNVLLLTSMNPIMGVTDDANRKPAIYKVYDLTKGGTDIVDQRMGSYTCKTKSRKWTMAALAYILDTCRVNAGTVMSLNAGQKPRLLVSADFGWELVMQLVEPHLRRRSHQGLSKHVQAKINLLIHSEEPEPTTSAVPPGSGRIAPRRCDLCVRDLPERGHKVAKNKMSKVTNVCLRCRKVVCKQHMTICCTDCSE</sequence>
<dbReference type="OrthoDB" id="6380083at2759"/>
<dbReference type="Proteomes" id="UP000440578">
    <property type="component" value="Unassembled WGS sequence"/>
</dbReference>